<reference evidence="2 3" key="1">
    <citation type="submission" date="2019-04" db="EMBL/GenBank/DDBJ databases">
        <title>Comparative genomics and transcriptomics to analyze fruiting body development in filamentous ascomycetes.</title>
        <authorList>
            <consortium name="DOE Joint Genome Institute"/>
            <person name="Lutkenhaus R."/>
            <person name="Traeger S."/>
            <person name="Breuer J."/>
            <person name="Kuo A."/>
            <person name="Lipzen A."/>
            <person name="Pangilinan J."/>
            <person name="Dilworth D."/>
            <person name="Sandor L."/>
            <person name="Poggeler S."/>
            <person name="Barry K."/>
            <person name="Grigoriev I.V."/>
            <person name="Nowrousian M."/>
        </authorList>
    </citation>
    <scope>NUCLEOTIDE SEQUENCE [LARGE SCALE GENOMIC DNA]</scope>
    <source>
        <strain evidence="2 3">CBS 389.68</strain>
    </source>
</reference>
<protein>
    <submittedName>
        <fullName evidence="2">Uncharacterized protein</fullName>
    </submittedName>
</protein>
<keyword evidence="1" id="KW-0472">Membrane</keyword>
<name>A0A4S2MMG1_9PEZI</name>
<dbReference type="Proteomes" id="UP000298138">
    <property type="component" value="Unassembled WGS sequence"/>
</dbReference>
<keyword evidence="1" id="KW-0812">Transmembrane</keyword>
<keyword evidence="3" id="KW-1185">Reference proteome</keyword>
<organism evidence="2 3">
    <name type="scientific">Ascodesmis nigricans</name>
    <dbReference type="NCBI Taxonomy" id="341454"/>
    <lineage>
        <taxon>Eukaryota</taxon>
        <taxon>Fungi</taxon>
        <taxon>Dikarya</taxon>
        <taxon>Ascomycota</taxon>
        <taxon>Pezizomycotina</taxon>
        <taxon>Pezizomycetes</taxon>
        <taxon>Pezizales</taxon>
        <taxon>Ascodesmidaceae</taxon>
        <taxon>Ascodesmis</taxon>
    </lineage>
</organism>
<accession>A0A4S2MMG1</accession>
<evidence type="ECO:0000313" key="3">
    <source>
        <dbReference type="Proteomes" id="UP000298138"/>
    </source>
</evidence>
<dbReference type="EMBL" id="ML220183">
    <property type="protein sequence ID" value="TGZ76349.1"/>
    <property type="molecule type" value="Genomic_DNA"/>
</dbReference>
<evidence type="ECO:0000313" key="2">
    <source>
        <dbReference type="EMBL" id="TGZ76349.1"/>
    </source>
</evidence>
<feature type="transmembrane region" description="Helical" evidence="1">
    <location>
        <begin position="61"/>
        <end position="84"/>
    </location>
</feature>
<proteinExistence type="predicted"/>
<evidence type="ECO:0000256" key="1">
    <source>
        <dbReference type="SAM" id="Phobius"/>
    </source>
</evidence>
<sequence length="97" mass="10883">MLYSFSSSSSSSSFFSFLLRHFSLAVDFFFHTISGKVFFFYLLPFCVLACIALWIGVSAAVLTFCCLLLFVATSLACVCFTVGLQYPPAQCLHYYYS</sequence>
<keyword evidence="1" id="KW-1133">Transmembrane helix</keyword>
<dbReference type="InParanoid" id="A0A4S2MMG1"/>
<gene>
    <name evidence="2" type="ORF">EX30DRAFT_256309</name>
</gene>
<dbReference type="AlphaFoldDB" id="A0A4S2MMG1"/>
<feature type="transmembrane region" description="Helical" evidence="1">
    <location>
        <begin position="37"/>
        <end position="55"/>
    </location>
</feature>